<protein>
    <submittedName>
        <fullName evidence="2">Uncharacterized protein</fullName>
    </submittedName>
</protein>
<dbReference type="AlphaFoldDB" id="A0AAV4D9G1"/>
<evidence type="ECO:0000256" key="1">
    <source>
        <dbReference type="SAM" id="MobiDB-lite"/>
    </source>
</evidence>
<comment type="caution">
    <text evidence="2">The sequence shown here is derived from an EMBL/GenBank/DDBJ whole genome shotgun (WGS) entry which is preliminary data.</text>
</comment>
<organism evidence="2 3">
    <name type="scientific">Plakobranchus ocellatus</name>
    <dbReference type="NCBI Taxonomy" id="259542"/>
    <lineage>
        <taxon>Eukaryota</taxon>
        <taxon>Metazoa</taxon>
        <taxon>Spiralia</taxon>
        <taxon>Lophotrochozoa</taxon>
        <taxon>Mollusca</taxon>
        <taxon>Gastropoda</taxon>
        <taxon>Heterobranchia</taxon>
        <taxon>Euthyneura</taxon>
        <taxon>Panpulmonata</taxon>
        <taxon>Sacoglossa</taxon>
        <taxon>Placobranchoidea</taxon>
        <taxon>Plakobranchidae</taxon>
        <taxon>Plakobranchus</taxon>
    </lineage>
</organism>
<proteinExistence type="predicted"/>
<gene>
    <name evidence="2" type="ORF">PoB_006711000</name>
</gene>
<keyword evidence="3" id="KW-1185">Reference proteome</keyword>
<feature type="compositionally biased region" description="Basic and acidic residues" evidence="1">
    <location>
        <begin position="1"/>
        <end position="10"/>
    </location>
</feature>
<evidence type="ECO:0000313" key="3">
    <source>
        <dbReference type="Proteomes" id="UP000735302"/>
    </source>
</evidence>
<name>A0AAV4D9G1_9GAST</name>
<dbReference type="EMBL" id="BLXT01007620">
    <property type="protein sequence ID" value="GFO40605.1"/>
    <property type="molecule type" value="Genomic_DNA"/>
</dbReference>
<feature type="region of interest" description="Disordered" evidence="1">
    <location>
        <begin position="1"/>
        <end position="55"/>
    </location>
</feature>
<feature type="compositionally biased region" description="Basic and acidic residues" evidence="1">
    <location>
        <begin position="37"/>
        <end position="48"/>
    </location>
</feature>
<accession>A0AAV4D9G1</accession>
<reference evidence="2 3" key="1">
    <citation type="journal article" date="2021" name="Elife">
        <title>Chloroplast acquisition without the gene transfer in kleptoplastic sea slugs, Plakobranchus ocellatus.</title>
        <authorList>
            <person name="Maeda T."/>
            <person name="Takahashi S."/>
            <person name="Yoshida T."/>
            <person name="Shimamura S."/>
            <person name="Takaki Y."/>
            <person name="Nagai Y."/>
            <person name="Toyoda A."/>
            <person name="Suzuki Y."/>
            <person name="Arimoto A."/>
            <person name="Ishii H."/>
            <person name="Satoh N."/>
            <person name="Nishiyama T."/>
            <person name="Hasebe M."/>
            <person name="Maruyama T."/>
            <person name="Minagawa J."/>
            <person name="Obokata J."/>
            <person name="Shigenobu S."/>
        </authorList>
    </citation>
    <scope>NUCLEOTIDE SEQUENCE [LARGE SCALE GENOMIC DNA]</scope>
</reference>
<dbReference type="Proteomes" id="UP000735302">
    <property type="component" value="Unassembled WGS sequence"/>
</dbReference>
<evidence type="ECO:0000313" key="2">
    <source>
        <dbReference type="EMBL" id="GFO40605.1"/>
    </source>
</evidence>
<sequence>MTLSFLEERGTTTYPEYGENPIIEPHTDPPEAIQGDKATEADKSESKTESTATLDILNTRPSRDIHLEEDKFLVEMIDQYVKESIERG</sequence>